<feature type="region of interest" description="Disordered" evidence="1">
    <location>
        <begin position="483"/>
        <end position="531"/>
    </location>
</feature>
<feature type="compositionally biased region" description="Polar residues" evidence="1">
    <location>
        <begin position="191"/>
        <end position="200"/>
    </location>
</feature>
<feature type="compositionally biased region" description="Low complexity" evidence="1">
    <location>
        <begin position="89"/>
        <end position="103"/>
    </location>
</feature>
<feature type="compositionally biased region" description="Basic and acidic residues" evidence="1">
    <location>
        <begin position="48"/>
        <end position="58"/>
    </location>
</feature>
<name>A0A9P5Q9J9_9AGAR</name>
<feature type="compositionally biased region" description="Polar residues" evidence="1">
    <location>
        <begin position="489"/>
        <end position="498"/>
    </location>
</feature>
<evidence type="ECO:0000313" key="3">
    <source>
        <dbReference type="Proteomes" id="UP000772434"/>
    </source>
</evidence>
<dbReference type="OrthoDB" id="3256387at2759"/>
<reference evidence="2" key="1">
    <citation type="submission" date="2020-11" db="EMBL/GenBank/DDBJ databases">
        <authorList>
            <consortium name="DOE Joint Genome Institute"/>
            <person name="Ahrendt S."/>
            <person name="Riley R."/>
            <person name="Andreopoulos W."/>
            <person name="Labutti K."/>
            <person name="Pangilinan J."/>
            <person name="Ruiz-Duenas F.J."/>
            <person name="Barrasa J.M."/>
            <person name="Sanchez-Garcia M."/>
            <person name="Camarero S."/>
            <person name="Miyauchi S."/>
            <person name="Serrano A."/>
            <person name="Linde D."/>
            <person name="Babiker R."/>
            <person name="Drula E."/>
            <person name="Ayuso-Fernandez I."/>
            <person name="Pacheco R."/>
            <person name="Padilla G."/>
            <person name="Ferreira P."/>
            <person name="Barriuso J."/>
            <person name="Kellner H."/>
            <person name="Castanera R."/>
            <person name="Alfaro M."/>
            <person name="Ramirez L."/>
            <person name="Pisabarro A.G."/>
            <person name="Kuo A."/>
            <person name="Tritt A."/>
            <person name="Lipzen A."/>
            <person name="He G."/>
            <person name="Yan M."/>
            <person name="Ng V."/>
            <person name="Cullen D."/>
            <person name="Martin F."/>
            <person name="Rosso M.-N."/>
            <person name="Henrissat B."/>
            <person name="Hibbett D."/>
            <person name="Martinez A.T."/>
            <person name="Grigoriev I.V."/>
        </authorList>
    </citation>
    <scope>NUCLEOTIDE SEQUENCE</scope>
    <source>
        <strain evidence="2">AH 40177</strain>
    </source>
</reference>
<accession>A0A9P5Q9J9</accession>
<feature type="region of interest" description="Disordered" evidence="1">
    <location>
        <begin position="226"/>
        <end position="276"/>
    </location>
</feature>
<sequence length="660" mass="71127">MGGQSQEIYLYRKTFSAMSFRPMSPTKPQQSLFRLTGNEKLSRRQSYKGKERAVDDVAKPPSPSVYSFVPRPPSASSMSGGSVPTSPNSKRSSVLSTASTSSRNSTLLEFTPFRFGRKKKPPPRQNPNLRMNLILPDVLEISAANSISTPPAGDDVNNPLEDEEARERDRLREEAAQALGLARHRDEYSESGHSVGSNGTLREEGLEHIDASAPNNEYRYRRSPLTSTTSLHPLSLTSPTIANRNRSGSMPPAFQPQPQSAPQITPVPPFPSTPRALTSFTQAASSGILPKYYPSSSLRIFTFNKQWKGRHLVLTSPVALLLSGRVHVSYLHLFKSASPDERELERLEINEDSVVFVSEEEIGGRKGVVQVAGVDVGYVGSEAQNASSKKDVKAREQVMWLFYIVNPLEKQRWIESIKTKVFGQRTIRAGLGSSTPSSGMHEPRGDMDVMMSIRAQGIIRSSEPHTSLPNSFGFQEYSATGNGHAILPTSPTTATGSHSGHDAASVSSTRSSKKAPRPSSSHSKHTSSPGIASGAVLSLKGLFGSSKASVSHASGRPRSSSRASIMEEFADPSRGTLAERNDSIATLGSAKSSTIPKGNNLISILRASSPALESNGFHSPGSSLGMGVHTPPVDFAALGINPTPIQTPRASSIVKYFKVP</sequence>
<feature type="region of interest" description="Disordered" evidence="1">
    <location>
        <begin position="20"/>
        <end position="103"/>
    </location>
</feature>
<evidence type="ECO:0000313" key="2">
    <source>
        <dbReference type="EMBL" id="KAF9077544.1"/>
    </source>
</evidence>
<protein>
    <recommendedName>
        <fullName evidence="4">PH domain-containing protein</fullName>
    </recommendedName>
</protein>
<organism evidence="2 3">
    <name type="scientific">Rhodocollybia butyracea</name>
    <dbReference type="NCBI Taxonomy" id="206335"/>
    <lineage>
        <taxon>Eukaryota</taxon>
        <taxon>Fungi</taxon>
        <taxon>Dikarya</taxon>
        <taxon>Basidiomycota</taxon>
        <taxon>Agaricomycotina</taxon>
        <taxon>Agaricomycetes</taxon>
        <taxon>Agaricomycetidae</taxon>
        <taxon>Agaricales</taxon>
        <taxon>Marasmiineae</taxon>
        <taxon>Omphalotaceae</taxon>
        <taxon>Rhodocollybia</taxon>
    </lineage>
</organism>
<dbReference type="EMBL" id="JADNRY010000003">
    <property type="protein sequence ID" value="KAF9077544.1"/>
    <property type="molecule type" value="Genomic_DNA"/>
</dbReference>
<feature type="compositionally biased region" description="Basic and acidic residues" evidence="1">
    <location>
        <begin position="165"/>
        <end position="175"/>
    </location>
</feature>
<dbReference type="Proteomes" id="UP000772434">
    <property type="component" value="Unassembled WGS sequence"/>
</dbReference>
<comment type="caution">
    <text evidence="2">The sequence shown here is derived from an EMBL/GenBank/DDBJ whole genome shotgun (WGS) entry which is preliminary data.</text>
</comment>
<dbReference type="AlphaFoldDB" id="A0A9P5Q9J9"/>
<gene>
    <name evidence="2" type="ORF">BDP27DRAFT_1413256</name>
</gene>
<proteinExistence type="predicted"/>
<keyword evidence="3" id="KW-1185">Reference proteome</keyword>
<evidence type="ECO:0000256" key="1">
    <source>
        <dbReference type="SAM" id="MobiDB-lite"/>
    </source>
</evidence>
<evidence type="ECO:0008006" key="4">
    <source>
        <dbReference type="Google" id="ProtNLM"/>
    </source>
</evidence>
<feature type="compositionally biased region" description="Low complexity" evidence="1">
    <location>
        <begin position="226"/>
        <end position="240"/>
    </location>
</feature>
<feature type="compositionally biased region" description="Polar residues" evidence="1">
    <location>
        <begin position="74"/>
        <end position="88"/>
    </location>
</feature>
<feature type="region of interest" description="Disordered" evidence="1">
    <location>
        <begin position="145"/>
        <end position="200"/>
    </location>
</feature>